<evidence type="ECO:0000313" key="2">
    <source>
        <dbReference type="Proteomes" id="UP001601627"/>
    </source>
</evidence>
<name>A0ABW6Q9D9_9ACTN</name>
<reference evidence="1 2" key="1">
    <citation type="submission" date="2024-09" db="EMBL/GenBank/DDBJ databases">
        <title>The Natural Products Discovery Center: Release of the First 8490 Sequenced Strains for Exploring Actinobacteria Biosynthetic Diversity.</title>
        <authorList>
            <person name="Kalkreuter E."/>
            <person name="Kautsar S.A."/>
            <person name="Yang D."/>
            <person name="Bader C.D."/>
            <person name="Teijaro C.N."/>
            <person name="Fluegel L."/>
            <person name="Davis C.M."/>
            <person name="Simpson J.R."/>
            <person name="Lauterbach L."/>
            <person name="Steele A.D."/>
            <person name="Gui C."/>
            <person name="Meng S."/>
            <person name="Li G."/>
            <person name="Viehrig K."/>
            <person name="Ye F."/>
            <person name="Su P."/>
            <person name="Kiefer A.F."/>
            <person name="Nichols A."/>
            <person name="Cepeda A.J."/>
            <person name="Yan W."/>
            <person name="Fan B."/>
            <person name="Jiang Y."/>
            <person name="Adhikari A."/>
            <person name="Zheng C.-J."/>
            <person name="Schuster L."/>
            <person name="Cowan T.M."/>
            <person name="Smanski M.J."/>
            <person name="Chevrette M.G."/>
            <person name="De Carvalho L.P.S."/>
            <person name="Shen B."/>
        </authorList>
    </citation>
    <scope>NUCLEOTIDE SEQUENCE [LARGE SCALE GENOMIC DNA]</scope>
    <source>
        <strain evidence="1 2">NPDC058328</strain>
    </source>
</reference>
<dbReference type="Proteomes" id="UP001601627">
    <property type="component" value="Unassembled WGS sequence"/>
</dbReference>
<evidence type="ECO:0000313" key="1">
    <source>
        <dbReference type="EMBL" id="MFF1275804.1"/>
    </source>
</evidence>
<dbReference type="RefSeq" id="WP_388236573.1">
    <property type="nucleotide sequence ID" value="NZ_JBHVZQ010000018.1"/>
</dbReference>
<comment type="caution">
    <text evidence="1">The sequence shown here is derived from an EMBL/GenBank/DDBJ whole genome shotgun (WGS) entry which is preliminary data.</text>
</comment>
<gene>
    <name evidence="1" type="ORF">ACFVZC_20750</name>
</gene>
<protein>
    <submittedName>
        <fullName evidence="1">Uncharacterized protein</fullName>
    </submittedName>
</protein>
<dbReference type="EMBL" id="JBHVZQ010000018">
    <property type="protein sequence ID" value="MFF1275804.1"/>
    <property type="molecule type" value="Genomic_DNA"/>
</dbReference>
<proteinExistence type="predicted"/>
<organism evidence="1 2">
    <name type="scientific">Streptomyces marokkonensis</name>
    <dbReference type="NCBI Taxonomy" id="324855"/>
    <lineage>
        <taxon>Bacteria</taxon>
        <taxon>Bacillati</taxon>
        <taxon>Actinomycetota</taxon>
        <taxon>Actinomycetes</taxon>
        <taxon>Kitasatosporales</taxon>
        <taxon>Streptomycetaceae</taxon>
        <taxon>Streptomyces</taxon>
    </lineage>
</organism>
<keyword evidence="2" id="KW-1185">Reference proteome</keyword>
<accession>A0ABW6Q9D9</accession>
<sequence>MPDAGEDLDEVCNVDMWVIRDDGDRWSGTVFTLDEVHRIMDRQRQAGEPEGDYWWCWDGLIVRDAGVPSMVKVIDGLVAAGDLETVLRHVGPEEDV</sequence>